<name>A0A5B9QSK6_9BACT</name>
<evidence type="ECO:0000256" key="4">
    <source>
        <dbReference type="ARBA" id="ARBA00022764"/>
    </source>
</evidence>
<dbReference type="PROSITE" id="PS51257">
    <property type="entry name" value="PROKAR_LIPOPROTEIN"/>
    <property type="match status" value="1"/>
</dbReference>
<keyword evidence="4" id="KW-0574">Periplasm</keyword>
<dbReference type="AlphaFoldDB" id="A0A5B9QSK6"/>
<reference evidence="6 7" key="1">
    <citation type="submission" date="2019-08" db="EMBL/GenBank/DDBJ databases">
        <title>Deep-cultivation of Planctomycetes and their phenomic and genomic characterization uncovers novel biology.</title>
        <authorList>
            <person name="Wiegand S."/>
            <person name="Jogler M."/>
            <person name="Boedeker C."/>
            <person name="Pinto D."/>
            <person name="Vollmers J."/>
            <person name="Rivas-Marin E."/>
            <person name="Kohn T."/>
            <person name="Peeters S.H."/>
            <person name="Heuer A."/>
            <person name="Rast P."/>
            <person name="Oberbeckmann S."/>
            <person name="Bunk B."/>
            <person name="Jeske O."/>
            <person name="Meyerdierks A."/>
            <person name="Storesund J.E."/>
            <person name="Kallscheuer N."/>
            <person name="Luecker S."/>
            <person name="Lage O.M."/>
            <person name="Pohl T."/>
            <person name="Merkel B.J."/>
            <person name="Hornburger P."/>
            <person name="Mueller R.-W."/>
            <person name="Bruemmer F."/>
            <person name="Labrenz M."/>
            <person name="Spormann A.M."/>
            <person name="Op den Camp H."/>
            <person name="Overmann J."/>
            <person name="Amann R."/>
            <person name="Jetten M.S.M."/>
            <person name="Mascher T."/>
            <person name="Medema M.H."/>
            <person name="Devos D.P."/>
            <person name="Kaster A.-K."/>
            <person name="Ovreas L."/>
            <person name="Rohde M."/>
            <person name="Galperin M.Y."/>
            <person name="Jogler C."/>
        </authorList>
    </citation>
    <scope>NUCLEOTIDE SEQUENCE [LARGE SCALE GENOMIC DNA]</scope>
    <source>
        <strain evidence="6 7">UC8</strain>
    </source>
</reference>
<keyword evidence="7" id="KW-1185">Reference proteome</keyword>
<dbReference type="RefSeq" id="WP_068141640.1">
    <property type="nucleotide sequence ID" value="NZ_CP042914.1"/>
</dbReference>
<comment type="subcellular location">
    <subcellularLocation>
        <location evidence="1">Periplasm</location>
    </subcellularLocation>
</comment>
<proteinExistence type="inferred from homology"/>
<evidence type="ECO:0000256" key="3">
    <source>
        <dbReference type="ARBA" id="ARBA00009284"/>
    </source>
</evidence>
<dbReference type="UniPathway" id="UPA00637"/>
<dbReference type="PANTHER" id="PTHR30504">
    <property type="entry name" value="GLUCANS BIOSYNTHESIS PROTEIN"/>
    <property type="match status" value="1"/>
</dbReference>
<feature type="domain" description="Glucan biosynthesis periplasmic MdoG C-terminal" evidence="5">
    <location>
        <begin position="45"/>
        <end position="518"/>
    </location>
</feature>
<dbReference type="Gene3D" id="2.70.98.10">
    <property type="match status" value="1"/>
</dbReference>
<dbReference type="InterPro" id="IPR014718">
    <property type="entry name" value="GH-type_carb-bd"/>
</dbReference>
<accession>A0A5B9QSK6</accession>
<evidence type="ECO:0000256" key="2">
    <source>
        <dbReference type="ARBA" id="ARBA00005001"/>
    </source>
</evidence>
<dbReference type="KEGG" id="rul:UC8_40030"/>
<dbReference type="Gene3D" id="2.60.40.10">
    <property type="entry name" value="Immunoglobulins"/>
    <property type="match status" value="1"/>
</dbReference>
<dbReference type="InterPro" id="IPR014438">
    <property type="entry name" value="Glucan_biosyn_MdoG/MdoD"/>
</dbReference>
<dbReference type="GO" id="GO:0030246">
    <property type="term" value="F:carbohydrate binding"/>
    <property type="evidence" value="ECO:0007669"/>
    <property type="project" value="InterPro"/>
</dbReference>
<dbReference type="GO" id="GO:0051274">
    <property type="term" value="P:beta-glucan biosynthetic process"/>
    <property type="evidence" value="ECO:0007669"/>
    <property type="project" value="TreeGrafter"/>
</dbReference>
<comment type="pathway">
    <text evidence="2">Glycan metabolism; osmoregulated periplasmic glucan (OPG) biosynthesis.</text>
</comment>
<evidence type="ECO:0000313" key="7">
    <source>
        <dbReference type="Proteomes" id="UP000325286"/>
    </source>
</evidence>
<dbReference type="InterPro" id="IPR011013">
    <property type="entry name" value="Gal_mutarotase_sf_dom"/>
</dbReference>
<dbReference type="GO" id="GO:0030288">
    <property type="term" value="C:outer membrane-bounded periplasmic space"/>
    <property type="evidence" value="ECO:0007669"/>
    <property type="project" value="TreeGrafter"/>
</dbReference>
<dbReference type="GO" id="GO:0003824">
    <property type="term" value="F:catalytic activity"/>
    <property type="evidence" value="ECO:0007669"/>
    <property type="project" value="InterPro"/>
</dbReference>
<dbReference type="InterPro" id="IPR013783">
    <property type="entry name" value="Ig-like_fold"/>
</dbReference>
<comment type="similarity">
    <text evidence="3">Belongs to the OpgD/OpgG family.</text>
</comment>
<dbReference type="PANTHER" id="PTHR30504:SF2">
    <property type="entry name" value="GLUCANS BIOSYNTHESIS PROTEIN G"/>
    <property type="match status" value="1"/>
</dbReference>
<evidence type="ECO:0000313" key="6">
    <source>
        <dbReference type="EMBL" id="QEG41974.1"/>
    </source>
</evidence>
<dbReference type="Pfam" id="PF04349">
    <property type="entry name" value="MdoG"/>
    <property type="match status" value="1"/>
</dbReference>
<dbReference type="EMBL" id="CP042914">
    <property type="protein sequence ID" value="QEG41974.1"/>
    <property type="molecule type" value="Genomic_DNA"/>
</dbReference>
<evidence type="ECO:0000259" key="5">
    <source>
        <dbReference type="Pfam" id="PF04349"/>
    </source>
</evidence>
<evidence type="ECO:0000256" key="1">
    <source>
        <dbReference type="ARBA" id="ARBA00004418"/>
    </source>
</evidence>
<dbReference type="SUPFAM" id="SSF74650">
    <property type="entry name" value="Galactose mutarotase-like"/>
    <property type="match status" value="1"/>
</dbReference>
<sequence>MFDRLLNAPLKDTSSMLLTLFLSCSTGLTAGRLSAEDPCLAVGSYKDLCRLAEHLSTQPHQPRASLPAALANIAYEDYCSISFRPQRATWWGKSPTYFETFHRGFVQRDRVQIFTISESETTAIPFSKDDFVYGGSLDAATVPDDLGHAGLKLLHTLEGASEAQELLTFLGASYFRGRSGDTRYGTSARGLAINVALNQDEEFPYFRAFWVVRPQPGDRTVEILALMDSRHVSGAYRFQFAPGSQESRLDVECQLTFRSQPEKIALAPLTSMWMWGDGLQGPPRDRRPACHDSDGLLVRQQVKAGQPAHEWTWRAFARQSYPSVSRIAVDKLTGFGLMQRNRAFYHFDDHNARYDLRPSVWVTPTTPWTDGHIELLELPGAHEGIDNIAAYWVPGGSQAQSKRLTLAYSVAFFAGDHKQQSYVSRATDLRLDRHPGQRTVDLEIRFSGPAVAEMAAESPIQIDTDALRAKVLSKRSERTETGDRLVFLTVQLLEDAPAELAVQLLDGKRVLSERFTYLCPPQTPEFVYPAVYTRQE</sequence>
<gene>
    <name evidence="6" type="primary">mdoG</name>
    <name evidence="6" type="ORF">UC8_40030</name>
</gene>
<dbReference type="Proteomes" id="UP000325286">
    <property type="component" value="Chromosome"/>
</dbReference>
<dbReference type="PIRSF" id="PIRSF006281">
    <property type="entry name" value="MdoG"/>
    <property type="match status" value="1"/>
</dbReference>
<organism evidence="6 7">
    <name type="scientific">Roseimaritima ulvae</name>
    <dbReference type="NCBI Taxonomy" id="980254"/>
    <lineage>
        <taxon>Bacteria</taxon>
        <taxon>Pseudomonadati</taxon>
        <taxon>Planctomycetota</taxon>
        <taxon>Planctomycetia</taxon>
        <taxon>Pirellulales</taxon>
        <taxon>Pirellulaceae</taxon>
        <taxon>Roseimaritima</taxon>
    </lineage>
</organism>
<protein>
    <submittedName>
        <fullName evidence="6">Glucans biosynthesis protein G</fullName>
    </submittedName>
</protein>
<dbReference type="InterPro" id="IPR007444">
    <property type="entry name" value="Glucan_biosyn_MdoG_C"/>
</dbReference>